<gene>
    <name evidence="2" type="ORF">CR513_63013</name>
</gene>
<dbReference type="AlphaFoldDB" id="A0A371DYW8"/>
<sequence length="150" mass="18248">MEAQATLIWRIPKYMDKKIKNIQRIYYGGSGKWEEGRKRDIGRIGGDIPEEWFVRNISWKVRNGYKVRLWHDKLMGKECLYKKYNWLFRIQRKRCLILGRWENDGNWCLMGFKQNDNIHITSKIMKRKHQSKPKPEDPIKDFETKSTTRK</sequence>
<evidence type="ECO:0000256" key="1">
    <source>
        <dbReference type="SAM" id="MobiDB-lite"/>
    </source>
</evidence>
<organism evidence="2 3">
    <name type="scientific">Mucuna pruriens</name>
    <name type="common">Velvet bean</name>
    <name type="synonym">Dolichos pruriens</name>
    <dbReference type="NCBI Taxonomy" id="157652"/>
    <lineage>
        <taxon>Eukaryota</taxon>
        <taxon>Viridiplantae</taxon>
        <taxon>Streptophyta</taxon>
        <taxon>Embryophyta</taxon>
        <taxon>Tracheophyta</taxon>
        <taxon>Spermatophyta</taxon>
        <taxon>Magnoliopsida</taxon>
        <taxon>eudicotyledons</taxon>
        <taxon>Gunneridae</taxon>
        <taxon>Pentapetalae</taxon>
        <taxon>rosids</taxon>
        <taxon>fabids</taxon>
        <taxon>Fabales</taxon>
        <taxon>Fabaceae</taxon>
        <taxon>Papilionoideae</taxon>
        <taxon>50 kb inversion clade</taxon>
        <taxon>NPAAA clade</taxon>
        <taxon>indigoferoid/millettioid clade</taxon>
        <taxon>Phaseoleae</taxon>
        <taxon>Mucuna</taxon>
    </lineage>
</organism>
<feature type="compositionally biased region" description="Basic and acidic residues" evidence="1">
    <location>
        <begin position="133"/>
        <end position="150"/>
    </location>
</feature>
<dbReference type="Proteomes" id="UP000257109">
    <property type="component" value="Unassembled WGS sequence"/>
</dbReference>
<comment type="caution">
    <text evidence="2">The sequence shown here is derived from an EMBL/GenBank/DDBJ whole genome shotgun (WGS) entry which is preliminary data.</text>
</comment>
<dbReference type="EMBL" id="QJKJ01018278">
    <property type="protein sequence ID" value="RDX57723.1"/>
    <property type="molecule type" value="Genomic_DNA"/>
</dbReference>
<evidence type="ECO:0000313" key="3">
    <source>
        <dbReference type="Proteomes" id="UP000257109"/>
    </source>
</evidence>
<feature type="non-terminal residue" evidence="2">
    <location>
        <position position="1"/>
    </location>
</feature>
<protein>
    <submittedName>
        <fullName evidence="2">Uncharacterized protein</fullName>
    </submittedName>
</protein>
<name>A0A371DYW8_MUCPR</name>
<reference evidence="2" key="1">
    <citation type="submission" date="2018-05" db="EMBL/GenBank/DDBJ databases">
        <title>Draft genome of Mucuna pruriens seed.</title>
        <authorList>
            <person name="Nnadi N.E."/>
            <person name="Vos R."/>
            <person name="Hasami M.H."/>
            <person name="Devisetty U.K."/>
            <person name="Aguiy J.C."/>
        </authorList>
    </citation>
    <scope>NUCLEOTIDE SEQUENCE [LARGE SCALE GENOMIC DNA]</scope>
    <source>
        <strain evidence="2">JCA_2017</strain>
    </source>
</reference>
<feature type="region of interest" description="Disordered" evidence="1">
    <location>
        <begin position="124"/>
        <end position="150"/>
    </location>
</feature>
<accession>A0A371DYW8</accession>
<evidence type="ECO:0000313" key="2">
    <source>
        <dbReference type="EMBL" id="RDX57723.1"/>
    </source>
</evidence>
<proteinExistence type="predicted"/>
<keyword evidence="3" id="KW-1185">Reference proteome</keyword>